<dbReference type="Gene3D" id="3.10.620.30">
    <property type="match status" value="1"/>
</dbReference>
<evidence type="ECO:0000313" key="3">
    <source>
        <dbReference type="EMBL" id="MCU6724603.1"/>
    </source>
</evidence>
<dbReference type="RefSeq" id="WP_262654053.1">
    <property type="nucleotide sequence ID" value="NZ_JAOQKE010000003.1"/>
</dbReference>
<accession>A0ABT2SJC8</accession>
<dbReference type="InterPro" id="IPR002931">
    <property type="entry name" value="Transglutaminase-like"/>
</dbReference>
<protein>
    <recommendedName>
        <fullName evidence="2">Transglutaminase-like domain-containing protein</fullName>
    </recommendedName>
</protein>
<name>A0ABT2SJC8_9FIRM</name>
<comment type="caution">
    <text evidence="3">The sequence shown here is derived from an EMBL/GenBank/DDBJ whole genome shotgun (WGS) entry which is preliminary data.</text>
</comment>
<evidence type="ECO:0000313" key="4">
    <source>
        <dbReference type="Proteomes" id="UP001652338"/>
    </source>
</evidence>
<dbReference type="Pfam" id="PF01841">
    <property type="entry name" value="Transglut_core"/>
    <property type="match status" value="1"/>
</dbReference>
<feature type="signal peptide" evidence="1">
    <location>
        <begin position="1"/>
        <end position="24"/>
    </location>
</feature>
<gene>
    <name evidence="3" type="ORF">OCV47_04385</name>
</gene>
<evidence type="ECO:0000256" key="1">
    <source>
        <dbReference type="SAM" id="SignalP"/>
    </source>
</evidence>
<feature type="domain" description="Transglutaminase-like" evidence="2">
    <location>
        <begin position="177"/>
        <end position="241"/>
    </location>
</feature>
<keyword evidence="1" id="KW-0732">Signal</keyword>
<proteinExistence type="predicted"/>
<reference evidence="3 4" key="1">
    <citation type="journal article" date="2021" name="ISME Commun">
        <title>Automated analysis of genomic sequences facilitates high-throughput and comprehensive description of bacteria.</title>
        <authorList>
            <person name="Hitch T.C.A."/>
        </authorList>
    </citation>
    <scope>NUCLEOTIDE SEQUENCE [LARGE SCALE GENOMIC DNA]</scope>
    <source>
        <strain evidence="3 4">Sanger_29</strain>
    </source>
</reference>
<dbReference type="SUPFAM" id="SSF54001">
    <property type="entry name" value="Cysteine proteinases"/>
    <property type="match status" value="1"/>
</dbReference>
<keyword evidence="4" id="KW-1185">Reference proteome</keyword>
<evidence type="ECO:0000259" key="2">
    <source>
        <dbReference type="SMART" id="SM00460"/>
    </source>
</evidence>
<dbReference type="SMART" id="SM00460">
    <property type="entry name" value="TGc"/>
    <property type="match status" value="1"/>
</dbReference>
<sequence>MKQRIFLITYMILFVIFTIQTAAAEEEDYDLDPRLYIYYAQLTEDERDVYVQALEEFSAGISSFAPCRGISLDSANRIMHAICKDQPQLFWLDESFQYSYRQGLSGSEKVTEISADFNSLADDLETNRSAVENQKDVLIADLYDLPAWEQEKYVHDRLASLITYSGESSYNQTLYSALCQQETVCAGYAKAFQYLMTSLGVPCYYCEGTAQDSSAEDAAWLAHAWNIVCLDGSYVNVDLTWDDTSLTSAGLISYAQYNRTDSDASFFQTHQRSDDSQFLPVCDGAGWSYEQLFGLPAELGALTQLEDYESVRHITDIYEYYAAMQNLMIQYGTGEHTFRFAVYNSECNDAVLHDENYRDGYLNTVADALYLGSYNFSIQTSSLSLTGGYYLVTVTVDLS</sequence>
<organism evidence="3 4">
    <name type="scientific">Muricoprocola aceti</name>
    <dbReference type="NCBI Taxonomy" id="2981772"/>
    <lineage>
        <taxon>Bacteria</taxon>
        <taxon>Bacillati</taxon>
        <taxon>Bacillota</taxon>
        <taxon>Clostridia</taxon>
        <taxon>Lachnospirales</taxon>
        <taxon>Lachnospiraceae</taxon>
        <taxon>Muricoprocola</taxon>
    </lineage>
</organism>
<dbReference type="InterPro" id="IPR038765">
    <property type="entry name" value="Papain-like_cys_pep_sf"/>
</dbReference>
<dbReference type="Proteomes" id="UP001652338">
    <property type="component" value="Unassembled WGS sequence"/>
</dbReference>
<dbReference type="EMBL" id="JAOQKE010000003">
    <property type="protein sequence ID" value="MCU6724603.1"/>
    <property type="molecule type" value="Genomic_DNA"/>
</dbReference>
<feature type="chain" id="PRO_5046781580" description="Transglutaminase-like domain-containing protein" evidence="1">
    <location>
        <begin position="25"/>
        <end position="399"/>
    </location>
</feature>